<dbReference type="EMBL" id="MN739745">
    <property type="protein sequence ID" value="QHT24483.1"/>
    <property type="molecule type" value="Genomic_DNA"/>
</dbReference>
<evidence type="ECO:0000313" key="3">
    <source>
        <dbReference type="EMBL" id="QHT24483.1"/>
    </source>
</evidence>
<reference evidence="3" key="1">
    <citation type="journal article" date="2020" name="Nature">
        <title>Giant virus diversity and host interactions through global metagenomics.</title>
        <authorList>
            <person name="Schulz F."/>
            <person name="Roux S."/>
            <person name="Paez-Espino D."/>
            <person name="Jungbluth S."/>
            <person name="Walsh D.A."/>
            <person name="Denef V.J."/>
            <person name="McMahon K.D."/>
            <person name="Konstantinidis K.T."/>
            <person name="Eloe-Fadrosh E.A."/>
            <person name="Kyrpides N.C."/>
            <person name="Woyke T."/>
        </authorList>
    </citation>
    <scope>NUCLEOTIDE SEQUENCE</scope>
    <source>
        <strain evidence="3">GVMAG-M-3300023179-150</strain>
    </source>
</reference>
<protein>
    <submittedName>
        <fullName evidence="3">Uncharacterized protein</fullName>
    </submittedName>
</protein>
<keyword evidence="1" id="KW-0175">Coiled coil</keyword>
<feature type="coiled-coil region" evidence="1">
    <location>
        <begin position="68"/>
        <end position="149"/>
    </location>
</feature>
<proteinExistence type="predicted"/>
<feature type="compositionally biased region" description="Polar residues" evidence="2">
    <location>
        <begin position="11"/>
        <end position="23"/>
    </location>
</feature>
<evidence type="ECO:0000256" key="2">
    <source>
        <dbReference type="SAM" id="MobiDB-lite"/>
    </source>
</evidence>
<accession>A0A6C0E7U8</accession>
<evidence type="ECO:0000256" key="1">
    <source>
        <dbReference type="SAM" id="Coils"/>
    </source>
</evidence>
<name>A0A6C0E7U8_9ZZZZ</name>
<sequence length="219" mass="24727">MPAKISKVKEVSSTPSSVENGDSSRILLTKAINNLSVNRDSFAESVKTFQNLTKEMIDNLDLQIEDRSKQLKESKTLIENELKDAKIKASQKLAEHKREIAINFLAETGEVPIDESELESLREGHETVIAEHQTELNKLRDELTKKAKEDLQSAVSSQELRHKAVFAETQAENKMLKTEISNLHDYITKLKDEVNEQRKLSATIAQANSKESIHQTFGK</sequence>
<feature type="region of interest" description="Disordered" evidence="2">
    <location>
        <begin position="1"/>
        <end position="23"/>
    </location>
</feature>
<organism evidence="3">
    <name type="scientific">viral metagenome</name>
    <dbReference type="NCBI Taxonomy" id="1070528"/>
    <lineage>
        <taxon>unclassified sequences</taxon>
        <taxon>metagenomes</taxon>
        <taxon>organismal metagenomes</taxon>
    </lineage>
</organism>
<dbReference type="AlphaFoldDB" id="A0A6C0E7U8"/>